<accession>A0A5N6LXB5</accession>
<keyword evidence="1" id="KW-0723">Serine/threonine-protein kinase</keyword>
<gene>
    <name evidence="5" type="ORF">E3N88_39537</name>
</gene>
<protein>
    <recommendedName>
        <fullName evidence="4">Protein kinase domain-containing protein</fullName>
    </recommendedName>
</protein>
<dbReference type="Gene3D" id="1.10.510.10">
    <property type="entry name" value="Transferase(Phosphotransferase) domain 1"/>
    <property type="match status" value="1"/>
</dbReference>
<dbReference type="SUPFAM" id="SSF56112">
    <property type="entry name" value="Protein kinase-like (PK-like)"/>
    <property type="match status" value="1"/>
</dbReference>
<feature type="domain" description="Protein kinase" evidence="4">
    <location>
        <begin position="58"/>
        <end position="337"/>
    </location>
</feature>
<evidence type="ECO:0000313" key="6">
    <source>
        <dbReference type="Proteomes" id="UP000326396"/>
    </source>
</evidence>
<dbReference type="PROSITE" id="PS50011">
    <property type="entry name" value="PROTEIN_KINASE_DOM"/>
    <property type="match status" value="1"/>
</dbReference>
<dbReference type="SMART" id="SM00220">
    <property type="entry name" value="S_TKc"/>
    <property type="match status" value="1"/>
</dbReference>
<evidence type="ECO:0000256" key="1">
    <source>
        <dbReference type="ARBA" id="ARBA00022527"/>
    </source>
</evidence>
<evidence type="ECO:0000259" key="4">
    <source>
        <dbReference type="PROSITE" id="PS50011"/>
    </source>
</evidence>
<dbReference type="InterPro" id="IPR000719">
    <property type="entry name" value="Prot_kinase_dom"/>
</dbReference>
<dbReference type="PANTHER" id="PTHR47989:SF1">
    <property type="entry name" value="PROTEIN KINASE DOMAIN-CONTAINING PROTEIN"/>
    <property type="match status" value="1"/>
</dbReference>
<dbReference type="OrthoDB" id="4062651at2759"/>
<evidence type="ECO:0000313" key="5">
    <source>
        <dbReference type="EMBL" id="KAD2806160.1"/>
    </source>
</evidence>
<evidence type="ECO:0000256" key="3">
    <source>
        <dbReference type="ARBA" id="ARBA00022840"/>
    </source>
</evidence>
<keyword evidence="6" id="KW-1185">Reference proteome</keyword>
<keyword evidence="1" id="KW-0418">Kinase</keyword>
<dbReference type="CDD" id="cd14066">
    <property type="entry name" value="STKc_IRAK"/>
    <property type="match status" value="1"/>
</dbReference>
<keyword evidence="1" id="KW-0808">Transferase</keyword>
<dbReference type="Proteomes" id="UP000326396">
    <property type="component" value="Linkage Group LG8"/>
</dbReference>
<dbReference type="InterPro" id="IPR011009">
    <property type="entry name" value="Kinase-like_dom_sf"/>
</dbReference>
<sequence length="365" mass="41585">MAFRFFLCCARGTDRDFDFVSQLCVILIDELNRKVKGTKGSTWRVFSLKELRSATNNFNYDNKIDEDGFRSVYWGQLWNGSQIAVKRLQVRSNKTEHEFLVEVGILALVSHKNLVRFRGYCAEGEERLIVYDYMPNLSLFSHLHGQHSAANILDWSRRMTIAIESAEGIEYLHHHATPRVLHRDIKASNVLLDFDFKPRVAGFECAKLIPDGATHVTTQVQGTLGYLAPEYAMFGKASKSCDVYSFGILLLELASGKKPIVNINSTDRRSIFEWALQLVCERKFSEIADPMMNGMYVEEEMKRVVLVGLICAHIQPNKRPTMLEVVELLKGDLKEKFSDIENDEMFKMGWAADSSDDGSVADSRF</sequence>
<dbReference type="PANTHER" id="PTHR47989">
    <property type="entry name" value="OS01G0750732 PROTEIN"/>
    <property type="match status" value="1"/>
</dbReference>
<reference evidence="5 6" key="1">
    <citation type="submission" date="2019-05" db="EMBL/GenBank/DDBJ databases">
        <title>Mikania micrantha, genome provides insights into the molecular mechanism of rapid growth.</title>
        <authorList>
            <person name="Liu B."/>
        </authorList>
    </citation>
    <scope>NUCLEOTIDE SEQUENCE [LARGE SCALE GENOMIC DNA]</scope>
    <source>
        <strain evidence="5">NLD-2019</strain>
        <tissue evidence="5">Leaf</tissue>
    </source>
</reference>
<name>A0A5N6LXB5_9ASTR</name>
<proteinExistence type="predicted"/>
<organism evidence="5 6">
    <name type="scientific">Mikania micrantha</name>
    <name type="common">bitter vine</name>
    <dbReference type="NCBI Taxonomy" id="192012"/>
    <lineage>
        <taxon>Eukaryota</taxon>
        <taxon>Viridiplantae</taxon>
        <taxon>Streptophyta</taxon>
        <taxon>Embryophyta</taxon>
        <taxon>Tracheophyta</taxon>
        <taxon>Spermatophyta</taxon>
        <taxon>Magnoliopsida</taxon>
        <taxon>eudicotyledons</taxon>
        <taxon>Gunneridae</taxon>
        <taxon>Pentapetalae</taxon>
        <taxon>asterids</taxon>
        <taxon>campanulids</taxon>
        <taxon>Asterales</taxon>
        <taxon>Asteraceae</taxon>
        <taxon>Asteroideae</taxon>
        <taxon>Heliantheae alliance</taxon>
        <taxon>Eupatorieae</taxon>
        <taxon>Mikania</taxon>
    </lineage>
</organism>
<keyword evidence="3" id="KW-0067">ATP-binding</keyword>
<dbReference type="Pfam" id="PF07714">
    <property type="entry name" value="PK_Tyr_Ser-Thr"/>
    <property type="match status" value="1"/>
</dbReference>
<dbReference type="PROSITE" id="PS00108">
    <property type="entry name" value="PROTEIN_KINASE_ST"/>
    <property type="match status" value="1"/>
</dbReference>
<dbReference type="Gene3D" id="3.30.200.20">
    <property type="entry name" value="Phosphorylase Kinase, domain 1"/>
    <property type="match status" value="1"/>
</dbReference>
<dbReference type="FunFam" id="3.30.200.20:FF:000162">
    <property type="entry name" value="Adenine nucleotide alpha hydrolase-like domain kinase"/>
    <property type="match status" value="1"/>
</dbReference>
<comment type="caution">
    <text evidence="5">The sequence shown here is derived from an EMBL/GenBank/DDBJ whole genome shotgun (WGS) entry which is preliminary data.</text>
</comment>
<dbReference type="InterPro" id="IPR001245">
    <property type="entry name" value="Ser-Thr/Tyr_kinase_cat_dom"/>
</dbReference>
<dbReference type="EMBL" id="SZYD01000018">
    <property type="protein sequence ID" value="KAD2806160.1"/>
    <property type="molecule type" value="Genomic_DNA"/>
</dbReference>
<dbReference type="InterPro" id="IPR008271">
    <property type="entry name" value="Ser/Thr_kinase_AS"/>
</dbReference>
<evidence type="ECO:0000256" key="2">
    <source>
        <dbReference type="ARBA" id="ARBA00022741"/>
    </source>
</evidence>
<dbReference type="FunFam" id="1.10.510.10:FF:000317">
    <property type="entry name" value="PTI1-like tyrosine-protein kinase At3g15890"/>
    <property type="match status" value="1"/>
</dbReference>
<dbReference type="AlphaFoldDB" id="A0A5N6LXB5"/>
<dbReference type="GO" id="GO:0004674">
    <property type="term" value="F:protein serine/threonine kinase activity"/>
    <property type="evidence" value="ECO:0007669"/>
    <property type="project" value="UniProtKB-KW"/>
</dbReference>
<dbReference type="GO" id="GO:0005524">
    <property type="term" value="F:ATP binding"/>
    <property type="evidence" value="ECO:0007669"/>
    <property type="project" value="UniProtKB-KW"/>
</dbReference>
<keyword evidence="2" id="KW-0547">Nucleotide-binding</keyword>